<feature type="transmembrane region" description="Helical" evidence="14">
    <location>
        <begin position="809"/>
        <end position="827"/>
    </location>
</feature>
<evidence type="ECO:0000256" key="6">
    <source>
        <dbReference type="ARBA" id="ARBA00022801"/>
    </source>
</evidence>
<keyword evidence="8 14" id="KW-1133">Transmembrane helix</keyword>
<dbReference type="InterPro" id="IPR000490">
    <property type="entry name" value="Glyco_hydro_17"/>
</dbReference>
<feature type="transmembrane region" description="Helical" evidence="14">
    <location>
        <begin position="376"/>
        <end position="398"/>
    </location>
</feature>
<keyword evidence="4 16" id="KW-0808">Transferase</keyword>
<evidence type="ECO:0000256" key="11">
    <source>
        <dbReference type="ARBA" id="ARBA00066964"/>
    </source>
</evidence>
<dbReference type="EMBL" id="JMIU01000001">
    <property type="protein sequence ID" value="KDN96266.1"/>
    <property type="molecule type" value="Genomic_DNA"/>
</dbReference>
<feature type="transmembrane region" description="Helical" evidence="14">
    <location>
        <begin position="12"/>
        <end position="32"/>
    </location>
</feature>
<dbReference type="STRING" id="28885.EI16_08280"/>
<dbReference type="GO" id="GO:0005975">
    <property type="term" value="P:carbohydrate metabolic process"/>
    <property type="evidence" value="ECO:0007669"/>
    <property type="project" value="InterPro"/>
</dbReference>
<evidence type="ECO:0000259" key="15">
    <source>
        <dbReference type="Pfam" id="PF13632"/>
    </source>
</evidence>
<organism evidence="16 17">
    <name type="scientific">Hydrogenovibrio marinus</name>
    <dbReference type="NCBI Taxonomy" id="28885"/>
    <lineage>
        <taxon>Bacteria</taxon>
        <taxon>Pseudomonadati</taxon>
        <taxon>Pseudomonadota</taxon>
        <taxon>Gammaproteobacteria</taxon>
        <taxon>Thiotrichales</taxon>
        <taxon>Piscirickettsiaceae</taxon>
        <taxon>Hydrogenovibrio</taxon>
    </lineage>
</organism>
<keyword evidence="9 14" id="KW-0472">Membrane</keyword>
<accession>A0A067A0Y7</accession>
<proteinExistence type="predicted"/>
<dbReference type="Proteomes" id="UP000027341">
    <property type="component" value="Unassembled WGS sequence"/>
</dbReference>
<name>A0A067A0Y7_HYDMR</name>
<keyword evidence="7" id="KW-0460">Magnesium</keyword>
<evidence type="ECO:0000256" key="9">
    <source>
        <dbReference type="ARBA" id="ARBA00023136"/>
    </source>
</evidence>
<evidence type="ECO:0000256" key="1">
    <source>
        <dbReference type="ARBA" id="ARBA00004141"/>
    </source>
</evidence>
<comment type="catalytic activity">
    <reaction evidence="10">
        <text>a 1,2-diacyl-sn-glycerol + UDP-alpha-D-glucose = a 1,2-diacyl-3-O-(beta-D-glucopyranosyl)-sn-glycerol + UDP + H(+)</text>
        <dbReference type="Rhea" id="RHEA:17285"/>
        <dbReference type="ChEBI" id="CHEBI:15378"/>
        <dbReference type="ChEBI" id="CHEBI:17815"/>
        <dbReference type="ChEBI" id="CHEBI:58223"/>
        <dbReference type="ChEBI" id="CHEBI:58885"/>
        <dbReference type="ChEBI" id="CHEBI:75799"/>
        <dbReference type="EC" id="2.4.1.336"/>
    </reaction>
</comment>
<feature type="transmembrane region" description="Helical" evidence="14">
    <location>
        <begin position="757"/>
        <end position="779"/>
    </location>
</feature>
<keyword evidence="3" id="KW-0328">Glycosyltransferase</keyword>
<dbReference type="FunFam" id="3.90.550.10:FF:000164">
    <property type="entry name" value="Beta-(1-3)-glucosyl transferase"/>
    <property type="match status" value="1"/>
</dbReference>
<dbReference type="Gene3D" id="3.20.20.80">
    <property type="entry name" value="Glycosidases"/>
    <property type="match status" value="1"/>
</dbReference>
<dbReference type="PANTHER" id="PTHR43867:SF4">
    <property type="entry name" value="BETA-(1-3)-GLUCOSYL TRANSFERASE"/>
    <property type="match status" value="1"/>
</dbReference>
<evidence type="ECO:0000256" key="10">
    <source>
        <dbReference type="ARBA" id="ARBA00053004"/>
    </source>
</evidence>
<comment type="pathway">
    <text evidence="2">Glycan metabolism.</text>
</comment>
<evidence type="ECO:0000256" key="3">
    <source>
        <dbReference type="ARBA" id="ARBA00022676"/>
    </source>
</evidence>
<dbReference type="Gene3D" id="3.90.550.10">
    <property type="entry name" value="Spore Coat Polysaccharide Biosynthesis Protein SpsA, Chain A"/>
    <property type="match status" value="1"/>
</dbReference>
<evidence type="ECO:0000256" key="14">
    <source>
        <dbReference type="SAM" id="Phobius"/>
    </source>
</evidence>
<feature type="transmembrane region" description="Helical" evidence="14">
    <location>
        <begin position="689"/>
        <end position="713"/>
    </location>
</feature>
<evidence type="ECO:0000256" key="2">
    <source>
        <dbReference type="ARBA" id="ARBA00004881"/>
    </source>
</evidence>
<dbReference type="EC" id="2.4.1.336" evidence="11"/>
<dbReference type="InterPro" id="IPR017853">
    <property type="entry name" value="GH"/>
</dbReference>
<evidence type="ECO:0000313" key="17">
    <source>
        <dbReference type="Proteomes" id="UP000027341"/>
    </source>
</evidence>
<dbReference type="InterPro" id="IPR050321">
    <property type="entry name" value="Glycosyltr_2/OpgH_subfam"/>
</dbReference>
<dbReference type="AlphaFoldDB" id="A0A067A0Y7"/>
<keyword evidence="17" id="KW-1185">Reference proteome</keyword>
<protein>
    <recommendedName>
        <fullName evidence="12">Beta-monoglucosyldiacylglycerol synthase</fullName>
        <ecNumber evidence="11">2.4.1.336</ecNumber>
    </recommendedName>
    <alternativeName>
        <fullName evidence="13">UDP-glucose:1,2-diacylglycerol 3-beta-D-glucosyltransferase</fullName>
    </alternativeName>
</protein>
<reference evidence="16 17" key="1">
    <citation type="submission" date="2014-04" db="EMBL/GenBank/DDBJ databases">
        <title>Draft genome sequence of Hydrogenovibrio marinus MH-110, a model organism for aerobic H2 metabolism.</title>
        <authorList>
            <person name="Cha H.J."/>
            <person name="Jo B.H."/>
            <person name="Hwang B.H."/>
        </authorList>
    </citation>
    <scope>NUCLEOTIDE SEQUENCE [LARGE SCALE GENOMIC DNA]</scope>
    <source>
        <strain evidence="16 17">MH-110</strain>
    </source>
</reference>
<evidence type="ECO:0000256" key="13">
    <source>
        <dbReference type="ARBA" id="ARBA00078564"/>
    </source>
</evidence>
<evidence type="ECO:0000256" key="8">
    <source>
        <dbReference type="ARBA" id="ARBA00022989"/>
    </source>
</evidence>
<dbReference type="PROSITE" id="PS00587">
    <property type="entry name" value="GLYCOSYL_HYDROL_F17"/>
    <property type="match status" value="1"/>
</dbReference>
<feature type="transmembrane region" description="Helical" evidence="14">
    <location>
        <begin position="318"/>
        <end position="338"/>
    </location>
</feature>
<keyword evidence="5 14" id="KW-0812">Transmembrane</keyword>
<dbReference type="Pfam" id="PF13632">
    <property type="entry name" value="Glyco_trans_2_3"/>
    <property type="match status" value="1"/>
</dbReference>
<dbReference type="SUPFAM" id="SSF53448">
    <property type="entry name" value="Nucleotide-diphospho-sugar transferases"/>
    <property type="match status" value="1"/>
</dbReference>
<dbReference type="InterPro" id="IPR029044">
    <property type="entry name" value="Nucleotide-diphossugar_trans"/>
</dbReference>
<feature type="transmembrane region" description="Helical" evidence="14">
    <location>
        <begin position="350"/>
        <end position="370"/>
    </location>
</feature>
<feature type="transmembrane region" description="Helical" evidence="14">
    <location>
        <begin position="719"/>
        <end position="736"/>
    </location>
</feature>
<comment type="caution">
    <text evidence="16">The sequence shown here is derived from an EMBL/GenBank/DDBJ whole genome shotgun (WGS) entry which is preliminary data.</text>
</comment>
<dbReference type="PANTHER" id="PTHR43867">
    <property type="entry name" value="CELLULOSE SYNTHASE CATALYTIC SUBUNIT A [UDP-FORMING]"/>
    <property type="match status" value="1"/>
</dbReference>
<dbReference type="InterPro" id="IPR001173">
    <property type="entry name" value="Glyco_trans_2-like"/>
</dbReference>
<evidence type="ECO:0000256" key="7">
    <source>
        <dbReference type="ARBA" id="ARBA00022842"/>
    </source>
</evidence>
<dbReference type="SUPFAM" id="SSF51445">
    <property type="entry name" value="(Trans)glycosidases"/>
    <property type="match status" value="1"/>
</dbReference>
<sequence length="870" mass="98684">MSEKKNLKNDLVYNLLIVLSFTLFTFGSYAYLNKPLEEPSWPATIPGFAFSPFHDDQSPFSDTYPDQKSIDADLSLLSGRVHAIRTYSVDGVLGDITALAAKHNINITLGAWLGADLDANERELTRLKNIVQRPPYNVVRVIAGNEAILRQDLTVDQMISYLDQLRKDIQVPVSTAEPWHVWLKHPELAQHVDFLAVHMLPYWEGISVNKAVGYIVNKMNLLKQAFPNKPIVIAEVGWPSNGRSIGRAHASKENEAIFLRRFISKAREEGYVYYVMEAFDQPWKAKLEGAAGSYWGVYDVSRKPKFEFYRPIIPIKQWRILAISSILLAVFLVIFLLMDSSSLKKRGRTFLVGVAFMASSVIIWVLYQHSLLYQDWISRTVGLMLMLGIMGVWLVILVEAHEWAEALWLQKRRHLNLASPTPVEHHKLPFVSIHIPAYNEPPDMMIDTLNALSKLDYPHFEVLVIDNNTVDEAVWQPVQNHCETLGERFRFFHVSPLAGYKAGALNFALRHTHADAQAIAVIDSDYKVKPGWLKQMAVHFDDPEIAIVQSPQDYRDFDQNAFKAMCYAEYKGFFHIGMITRNERNAIIQHGTMTIVRRSVLEEVGGWGESTITEDAELGLKIFEHGYQAAYEPTSYGQGLMPDTFVDYKKQRYRWAYGAMQILREHAGALFLNKTHLNLGQRYHFIAGWLPWIADGFNFVFTLLAIAWSILMISDPVRFNAPSMLVSAVPILFFIFKLSKMLILYRTRMHAGFSTAVAAAIAGLSLSHTIAKAVLYGLFVGRQMPFLRTPKQANVAPIAQALRNVAQEAILFTFLALLLIGISWHVGFRSVETLVWCIVLVVQMVPYVSAVIFSTISVLPNSSAKWLQFK</sequence>
<evidence type="ECO:0000256" key="12">
    <source>
        <dbReference type="ARBA" id="ARBA00068721"/>
    </source>
</evidence>
<evidence type="ECO:0000256" key="5">
    <source>
        <dbReference type="ARBA" id="ARBA00022692"/>
    </source>
</evidence>
<evidence type="ECO:0000256" key="4">
    <source>
        <dbReference type="ARBA" id="ARBA00022679"/>
    </source>
</evidence>
<feature type="transmembrane region" description="Helical" evidence="14">
    <location>
        <begin position="834"/>
        <end position="859"/>
    </location>
</feature>
<dbReference type="RefSeq" id="WP_051623095.1">
    <property type="nucleotide sequence ID" value="NZ_AP020335.1"/>
</dbReference>
<dbReference type="GO" id="GO:0004553">
    <property type="term" value="F:hydrolase activity, hydrolyzing O-glycosyl compounds"/>
    <property type="evidence" value="ECO:0007669"/>
    <property type="project" value="InterPro"/>
</dbReference>
<feature type="domain" description="Glycosyltransferase 2-like" evidence="15">
    <location>
        <begin position="519"/>
        <end position="714"/>
    </location>
</feature>
<gene>
    <name evidence="16" type="ORF">EI16_08280</name>
</gene>
<dbReference type="GO" id="GO:0016758">
    <property type="term" value="F:hexosyltransferase activity"/>
    <property type="evidence" value="ECO:0007669"/>
    <property type="project" value="TreeGrafter"/>
</dbReference>
<comment type="subcellular location">
    <subcellularLocation>
        <location evidence="1">Membrane</location>
        <topology evidence="1">Multi-pass membrane protein</topology>
    </subcellularLocation>
</comment>
<keyword evidence="6" id="KW-0378">Hydrolase</keyword>
<evidence type="ECO:0000313" key="16">
    <source>
        <dbReference type="EMBL" id="KDN96266.1"/>
    </source>
</evidence>
<dbReference type="GO" id="GO:0005886">
    <property type="term" value="C:plasma membrane"/>
    <property type="evidence" value="ECO:0007669"/>
    <property type="project" value="TreeGrafter"/>
</dbReference>